<proteinExistence type="predicted"/>
<sequence>MDRLTDRGVVQVAELGHIGDEQRHAQDRVNLVSRRGHHRDHLFNGGAWAIESTFPRTDGRRPCRPRHSPAAGFSTSGYLLSGMASSTRLTLSGLPAGKRTITRRLTPGHPPVGVTSDVDLRDEWGKPKAERLEGNSTN</sequence>
<reference evidence="3" key="1">
    <citation type="journal article" date="2019" name="Int. J. Syst. Evol. Microbiol.">
        <title>The Global Catalogue of Microorganisms (GCM) 10K type strain sequencing project: providing services to taxonomists for standard genome sequencing and annotation.</title>
        <authorList>
            <consortium name="The Broad Institute Genomics Platform"/>
            <consortium name="The Broad Institute Genome Sequencing Center for Infectious Disease"/>
            <person name="Wu L."/>
            <person name="Ma J."/>
        </authorList>
    </citation>
    <scope>NUCLEOTIDE SEQUENCE [LARGE SCALE GENOMIC DNA]</scope>
    <source>
        <strain evidence="3">JCM 3272</strain>
    </source>
</reference>
<organism evidence="2 3">
    <name type="scientific">Dactylosporangium salmoneum</name>
    <dbReference type="NCBI Taxonomy" id="53361"/>
    <lineage>
        <taxon>Bacteria</taxon>
        <taxon>Bacillati</taxon>
        <taxon>Actinomycetota</taxon>
        <taxon>Actinomycetes</taxon>
        <taxon>Micromonosporales</taxon>
        <taxon>Micromonosporaceae</taxon>
        <taxon>Dactylosporangium</taxon>
    </lineage>
</organism>
<keyword evidence="3" id="KW-1185">Reference proteome</keyword>
<dbReference type="Proteomes" id="UP001501444">
    <property type="component" value="Unassembled WGS sequence"/>
</dbReference>
<name>A0ABP5UBC9_9ACTN</name>
<evidence type="ECO:0000313" key="2">
    <source>
        <dbReference type="EMBL" id="GAA2375427.1"/>
    </source>
</evidence>
<feature type="compositionally biased region" description="Basic and acidic residues" evidence="1">
    <location>
        <begin position="118"/>
        <end position="138"/>
    </location>
</feature>
<dbReference type="EMBL" id="BAAARV010000078">
    <property type="protein sequence ID" value="GAA2375427.1"/>
    <property type="molecule type" value="Genomic_DNA"/>
</dbReference>
<protein>
    <submittedName>
        <fullName evidence="2">Uncharacterized protein</fullName>
    </submittedName>
</protein>
<comment type="caution">
    <text evidence="2">The sequence shown here is derived from an EMBL/GenBank/DDBJ whole genome shotgun (WGS) entry which is preliminary data.</text>
</comment>
<accession>A0ABP5UBC9</accession>
<evidence type="ECO:0000256" key="1">
    <source>
        <dbReference type="SAM" id="MobiDB-lite"/>
    </source>
</evidence>
<gene>
    <name evidence="2" type="ORF">GCM10010170_078990</name>
</gene>
<evidence type="ECO:0000313" key="3">
    <source>
        <dbReference type="Proteomes" id="UP001501444"/>
    </source>
</evidence>
<feature type="region of interest" description="Disordered" evidence="1">
    <location>
        <begin position="100"/>
        <end position="138"/>
    </location>
</feature>